<dbReference type="STRING" id="348780.NP_5362A"/>
<organism evidence="1 2">
    <name type="scientific">Natronomonas pharaonis (strain ATCC 35678 / DSM 2160 / CIP 103997 / JCM 8858 / NBRC 14720 / NCIMB 2260 / Gabara)</name>
    <name type="common">Halobacterium pharaonis</name>
    <dbReference type="NCBI Taxonomy" id="348780"/>
    <lineage>
        <taxon>Archaea</taxon>
        <taxon>Methanobacteriati</taxon>
        <taxon>Methanobacteriota</taxon>
        <taxon>Stenosarchaea group</taxon>
        <taxon>Halobacteria</taxon>
        <taxon>Halobacteriales</taxon>
        <taxon>Natronomonadaceae</taxon>
        <taxon>Natronomonas</taxon>
    </lineage>
</organism>
<evidence type="ECO:0000313" key="1">
    <source>
        <dbReference type="EMBL" id="CAI50772.1"/>
    </source>
</evidence>
<dbReference type="GeneID" id="3702351"/>
<keyword evidence="2" id="KW-1185">Reference proteome</keyword>
<gene>
    <name evidence="1" type="ordered locus">NP_5362A</name>
</gene>
<sequence length="99" mass="11567">MSDRQHRHPAEWMCMLDERILEHLEREGWSTASLIEQATTMNASESRTRERLRMLTDCGLVAPIFEGSRMYELTSEGQRYLRGELDAKKHIEQPNPHAV</sequence>
<dbReference type="KEGG" id="nph:NP_5362A"/>
<dbReference type="eggNOG" id="arCOG03924">
    <property type="taxonomic scope" value="Archaea"/>
</dbReference>
<dbReference type="EnsemblBacteria" id="CAI50772">
    <property type="protein sequence ID" value="CAI50772"/>
    <property type="gene ID" value="NP_5362A"/>
</dbReference>
<dbReference type="RefSeq" id="WP_011324380.1">
    <property type="nucleotide sequence ID" value="NC_007426.1"/>
</dbReference>
<evidence type="ECO:0000313" key="2">
    <source>
        <dbReference type="Proteomes" id="UP000002698"/>
    </source>
</evidence>
<dbReference type="Proteomes" id="UP000002698">
    <property type="component" value="Chromosome"/>
</dbReference>
<accession>A0A1U7EZL7</accession>
<dbReference type="InterPro" id="IPR036390">
    <property type="entry name" value="WH_DNA-bd_sf"/>
</dbReference>
<dbReference type="OrthoDB" id="285635at2157"/>
<dbReference type="SUPFAM" id="SSF46785">
    <property type="entry name" value="Winged helix' DNA-binding domain"/>
    <property type="match status" value="1"/>
</dbReference>
<protein>
    <submittedName>
        <fullName evidence="1">Homolog to phage PhiH1 repressor protein</fullName>
    </submittedName>
</protein>
<proteinExistence type="predicted"/>
<dbReference type="InterPro" id="IPR036388">
    <property type="entry name" value="WH-like_DNA-bd_sf"/>
</dbReference>
<dbReference type="AlphaFoldDB" id="A0A1U7EZL7"/>
<dbReference type="HOGENOM" id="CLU_161782_1_0_2"/>
<dbReference type="Gene3D" id="1.10.10.10">
    <property type="entry name" value="Winged helix-like DNA-binding domain superfamily/Winged helix DNA-binding domain"/>
    <property type="match status" value="1"/>
</dbReference>
<dbReference type="EMBL" id="CR936257">
    <property type="protein sequence ID" value="CAI50772.1"/>
    <property type="molecule type" value="Genomic_DNA"/>
</dbReference>
<reference evidence="1 2" key="1">
    <citation type="journal article" date="2005" name="Genome Res.">
        <title>Living with two extremes: conclusions from the genome sequence of Natronomonas pharaonis.</title>
        <authorList>
            <person name="Falb M."/>
            <person name="Pfeiffer F."/>
            <person name="Palm P."/>
            <person name="Rodewald K."/>
            <person name="Hickmann V."/>
            <person name="Tittor J."/>
            <person name="Oesterhelt D."/>
        </authorList>
    </citation>
    <scope>NUCLEOTIDE SEQUENCE [LARGE SCALE GENOMIC DNA]</scope>
    <source>
        <strain evidence="2">ATCC 35678 / DSM 2160 / CIP 103997 / JCM 8858 / NBRC 14720 / NCIMB 2260 / Gabara</strain>
    </source>
</reference>
<name>A0A1U7EZL7_NATPD</name>